<dbReference type="RefSeq" id="WP_164451458.1">
    <property type="nucleotide sequence ID" value="NZ_JAAIJQ010000011.1"/>
</dbReference>
<dbReference type="GO" id="GO:0071978">
    <property type="term" value="P:bacterial-type flagellum-dependent swarming motility"/>
    <property type="evidence" value="ECO:0007669"/>
    <property type="project" value="TreeGrafter"/>
</dbReference>
<keyword evidence="5 10" id="KW-0145">Chemotaxis</keyword>
<evidence type="ECO:0000256" key="6">
    <source>
        <dbReference type="ARBA" id="ARBA00022692"/>
    </source>
</evidence>
<comment type="function">
    <text evidence="1 10">Controls the rotational direction of flagella during chemotaxis.</text>
</comment>
<name>A0A6M0JUY2_9GAMM</name>
<keyword evidence="8" id="KW-1133">Transmembrane helix</keyword>
<keyword evidence="12" id="KW-0282">Flagellum</keyword>
<dbReference type="AlphaFoldDB" id="A0A6M0JUY2"/>
<keyword evidence="10" id="KW-0997">Cell inner membrane</keyword>
<keyword evidence="6" id="KW-0812">Transmembrane</keyword>
<dbReference type="PANTHER" id="PTHR35091">
    <property type="entry name" value="FLAGELLAR PROTEIN FLIL"/>
    <property type="match status" value="1"/>
</dbReference>
<reference evidence="12 13" key="1">
    <citation type="submission" date="2020-02" db="EMBL/GenBank/DDBJ databases">
        <title>Genome sequences of Thiorhodococcus mannitoliphagus and Thiorhodococcus minor, purple sulfur photosynthetic bacteria in the gammaproteobacterial family, Chromatiaceae.</title>
        <authorList>
            <person name="Aviles F.A."/>
            <person name="Meyer T.E."/>
            <person name="Kyndt J.A."/>
        </authorList>
    </citation>
    <scope>NUCLEOTIDE SEQUENCE [LARGE SCALE GENOMIC DNA]</scope>
    <source>
        <strain evidence="12 13">DSM 11518</strain>
    </source>
</reference>
<evidence type="ECO:0000313" key="12">
    <source>
        <dbReference type="EMBL" id="NEV61336.1"/>
    </source>
</evidence>
<dbReference type="PANTHER" id="PTHR35091:SF2">
    <property type="entry name" value="FLAGELLAR PROTEIN FLIL"/>
    <property type="match status" value="1"/>
</dbReference>
<dbReference type="Proteomes" id="UP000483379">
    <property type="component" value="Unassembled WGS sequence"/>
</dbReference>
<organism evidence="12 13">
    <name type="scientific">Thiorhodococcus minor</name>
    <dbReference type="NCBI Taxonomy" id="57489"/>
    <lineage>
        <taxon>Bacteria</taxon>
        <taxon>Pseudomonadati</taxon>
        <taxon>Pseudomonadota</taxon>
        <taxon>Gammaproteobacteria</taxon>
        <taxon>Chromatiales</taxon>
        <taxon>Chromatiaceae</taxon>
        <taxon>Thiorhodococcus</taxon>
    </lineage>
</organism>
<keyword evidence="13" id="KW-1185">Reference proteome</keyword>
<evidence type="ECO:0000256" key="10">
    <source>
        <dbReference type="RuleBase" id="RU364125"/>
    </source>
</evidence>
<keyword evidence="11" id="KW-0732">Signal</keyword>
<dbReference type="InterPro" id="IPR005503">
    <property type="entry name" value="FliL"/>
</dbReference>
<keyword evidence="7 10" id="KW-0283">Flagellar rotation</keyword>
<dbReference type="EMBL" id="JAAIJQ010000011">
    <property type="protein sequence ID" value="NEV61336.1"/>
    <property type="molecule type" value="Genomic_DNA"/>
</dbReference>
<gene>
    <name evidence="12" type="ORF">G3446_05395</name>
</gene>
<keyword evidence="9 10" id="KW-0472">Membrane</keyword>
<evidence type="ECO:0000256" key="2">
    <source>
        <dbReference type="ARBA" id="ARBA00004162"/>
    </source>
</evidence>
<evidence type="ECO:0000256" key="11">
    <source>
        <dbReference type="SAM" id="SignalP"/>
    </source>
</evidence>
<dbReference type="GO" id="GO:0006935">
    <property type="term" value="P:chemotaxis"/>
    <property type="evidence" value="ECO:0007669"/>
    <property type="project" value="UniProtKB-KW"/>
</dbReference>
<evidence type="ECO:0000313" key="13">
    <source>
        <dbReference type="Proteomes" id="UP000483379"/>
    </source>
</evidence>
<evidence type="ECO:0000256" key="1">
    <source>
        <dbReference type="ARBA" id="ARBA00002254"/>
    </source>
</evidence>
<keyword evidence="12" id="KW-0969">Cilium</keyword>
<comment type="similarity">
    <text evidence="3 10">Belongs to the FliL family.</text>
</comment>
<accession>A0A6M0JUY2</accession>
<keyword evidence="4" id="KW-1003">Cell membrane</keyword>
<evidence type="ECO:0000256" key="9">
    <source>
        <dbReference type="ARBA" id="ARBA00023136"/>
    </source>
</evidence>
<comment type="caution">
    <text evidence="12">The sequence shown here is derived from an EMBL/GenBank/DDBJ whole genome shotgun (WGS) entry which is preliminary data.</text>
</comment>
<evidence type="ECO:0000256" key="4">
    <source>
        <dbReference type="ARBA" id="ARBA00022475"/>
    </source>
</evidence>
<evidence type="ECO:0000256" key="3">
    <source>
        <dbReference type="ARBA" id="ARBA00008281"/>
    </source>
</evidence>
<feature type="signal peptide" evidence="11">
    <location>
        <begin position="1"/>
        <end position="28"/>
    </location>
</feature>
<dbReference type="Pfam" id="PF03748">
    <property type="entry name" value="FliL"/>
    <property type="match status" value="1"/>
</dbReference>
<protein>
    <recommendedName>
        <fullName evidence="10">Flagellar protein FliL</fullName>
    </recommendedName>
</protein>
<dbReference type="GO" id="GO:0005886">
    <property type="term" value="C:plasma membrane"/>
    <property type="evidence" value="ECO:0007669"/>
    <property type="project" value="UniProtKB-SubCell"/>
</dbReference>
<proteinExistence type="inferred from homology"/>
<evidence type="ECO:0000256" key="8">
    <source>
        <dbReference type="ARBA" id="ARBA00022989"/>
    </source>
</evidence>
<feature type="chain" id="PRO_5026844285" description="Flagellar protein FliL" evidence="11">
    <location>
        <begin position="29"/>
        <end position="146"/>
    </location>
</feature>
<dbReference type="GO" id="GO:0009425">
    <property type="term" value="C:bacterial-type flagellum basal body"/>
    <property type="evidence" value="ECO:0007669"/>
    <property type="project" value="InterPro"/>
</dbReference>
<evidence type="ECO:0000256" key="7">
    <source>
        <dbReference type="ARBA" id="ARBA00022779"/>
    </source>
</evidence>
<evidence type="ECO:0000256" key="5">
    <source>
        <dbReference type="ARBA" id="ARBA00022500"/>
    </source>
</evidence>
<sequence>MKSICSEKSIKRAAAMVLAACLSFPAMGTLASSGSDPMGAGFPGYMELDPPIVVNLERTRGSKYLRVDIQLYIESNEEADLVTHHMPRIRDRLISLLAGRDGSTLMTTDARETLRSELLTDLREAMTTQAGQPAISGLYFTGFIVQ</sequence>
<comment type="subcellular location">
    <subcellularLocation>
        <location evidence="10">Cell inner membrane</location>
    </subcellularLocation>
    <subcellularLocation>
        <location evidence="2">Cell membrane</location>
        <topology evidence="2">Single-pass membrane protein</topology>
    </subcellularLocation>
</comment>
<keyword evidence="12" id="KW-0966">Cell projection</keyword>